<reference evidence="1 2" key="1">
    <citation type="submission" date="2016-07" db="EMBL/GenBank/DDBJ databases">
        <title>Draft genome sequence of Prauserella sp. YIM 121212, isolated from alkaline soil.</title>
        <authorList>
            <person name="Ruckert C."/>
            <person name="Albersmeier A."/>
            <person name="Jiang C.-L."/>
            <person name="Jiang Y."/>
            <person name="Kalinowski J."/>
            <person name="Schneider O."/>
            <person name="Winkler A."/>
            <person name="Zotchev S.B."/>
        </authorList>
    </citation>
    <scope>NUCLEOTIDE SEQUENCE [LARGE SCALE GENOMIC DNA]</scope>
    <source>
        <strain evidence="1 2">YIM 121212</strain>
    </source>
</reference>
<dbReference type="OrthoDB" id="5180306at2"/>
<proteinExistence type="predicted"/>
<sequence>MAEVETEAGGVTITTGEKDWGDKAKEAIPLAGGAIKAFDAAGKLSDGATGSEISGLVSESSGFIQGLGGAAIGIATDPIGWLVGQGLEFLISVCQPIEDAIHFVSGDGPALTQAAENFTAIGQGVMELRQKFGDELTSSLQNWGGEASEAAGTKLGEFAKGIEGVAGQAGEVAEMLSTSSMIMSVVEDFIKALLTELITWLIMIWIPALAAAIPTAGASTAAAGTATAARAASTGGRVAQTVAKLRRLLDKIMDFLRGLRSRIGNLKTGFKQAMDNKLARSQAADTALAGAGKNPFKQSVDRMWGKDGMLGERLQGGFGKSLGGVFSDTAAAQVGAGTGANAGIDKAARNQGALQAADEADQIGTDYTKGETQGYLDI</sequence>
<accession>A0A318LYV7</accession>
<gene>
    <name evidence="1" type="ORF">BA062_04875</name>
</gene>
<name>A0A318LYV7_9PSEU</name>
<evidence type="ECO:0008006" key="3">
    <source>
        <dbReference type="Google" id="ProtNLM"/>
    </source>
</evidence>
<dbReference type="InterPro" id="IPR036689">
    <property type="entry name" value="ESAT-6-like_sf"/>
</dbReference>
<dbReference type="RefSeq" id="WP_110334812.1">
    <property type="nucleotide sequence ID" value="NZ_MASU01000002.1"/>
</dbReference>
<comment type="caution">
    <text evidence="1">The sequence shown here is derived from an EMBL/GenBank/DDBJ whole genome shotgun (WGS) entry which is preliminary data.</text>
</comment>
<keyword evidence="2" id="KW-1185">Reference proteome</keyword>
<protein>
    <recommendedName>
        <fullName evidence="3">WXG100 family type VII secretion target</fullName>
    </recommendedName>
</protein>
<organism evidence="1 2">
    <name type="scientific">Prauserella flavalba</name>
    <dbReference type="NCBI Taxonomy" id="1477506"/>
    <lineage>
        <taxon>Bacteria</taxon>
        <taxon>Bacillati</taxon>
        <taxon>Actinomycetota</taxon>
        <taxon>Actinomycetes</taxon>
        <taxon>Pseudonocardiales</taxon>
        <taxon>Pseudonocardiaceae</taxon>
        <taxon>Prauserella</taxon>
    </lineage>
</organism>
<dbReference type="EMBL" id="MASU01000002">
    <property type="protein sequence ID" value="PXY37938.1"/>
    <property type="molecule type" value="Genomic_DNA"/>
</dbReference>
<evidence type="ECO:0000313" key="1">
    <source>
        <dbReference type="EMBL" id="PXY37938.1"/>
    </source>
</evidence>
<dbReference type="AlphaFoldDB" id="A0A318LYV7"/>
<dbReference type="Proteomes" id="UP000247892">
    <property type="component" value="Unassembled WGS sequence"/>
</dbReference>
<evidence type="ECO:0000313" key="2">
    <source>
        <dbReference type="Proteomes" id="UP000247892"/>
    </source>
</evidence>
<dbReference type="SUPFAM" id="SSF140453">
    <property type="entry name" value="EsxAB dimer-like"/>
    <property type="match status" value="1"/>
</dbReference>